<keyword evidence="2" id="KW-1185">Reference proteome</keyword>
<dbReference type="EMBL" id="JBHUEE010000012">
    <property type="protein sequence ID" value="MFD1719687.1"/>
    <property type="molecule type" value="Genomic_DNA"/>
</dbReference>
<accession>A0ABW4L8Y4</accession>
<evidence type="ECO:0008006" key="3">
    <source>
        <dbReference type="Google" id="ProtNLM"/>
    </source>
</evidence>
<dbReference type="RefSeq" id="WP_388010482.1">
    <property type="nucleotide sequence ID" value="NZ_JBHUEE010000012.1"/>
</dbReference>
<proteinExistence type="predicted"/>
<name>A0ABW4L8Y4_9MICO</name>
<comment type="caution">
    <text evidence="1">The sequence shown here is derived from an EMBL/GenBank/DDBJ whole genome shotgun (WGS) entry which is preliminary data.</text>
</comment>
<evidence type="ECO:0000313" key="1">
    <source>
        <dbReference type="EMBL" id="MFD1719687.1"/>
    </source>
</evidence>
<dbReference type="Proteomes" id="UP001597277">
    <property type="component" value="Unassembled WGS sequence"/>
</dbReference>
<protein>
    <recommendedName>
        <fullName evidence="3">DUF4352 domain-containing protein</fullName>
    </recommendedName>
</protein>
<gene>
    <name evidence="1" type="ORF">ACFSE6_17715</name>
</gene>
<sequence>MRRLVVALLAVAVLGAGLLVDHAERAWPSTRPFVRTGTVGEEVRLWPGWVEVRGARAANSYVDPYGDEIPTDGVWVAVDVVLTGGREPVGVAQWTLEDAAGRRFQASERGGAYLMDSAQPESPLRAEIVFEVPRDALGRLVVRAGTRGADDRLGAVAAIDVTVEEVSQRPMTAEQPRWEER</sequence>
<evidence type="ECO:0000313" key="2">
    <source>
        <dbReference type="Proteomes" id="UP001597277"/>
    </source>
</evidence>
<organism evidence="1 2">
    <name type="scientific">Georgenia deserti</name>
    <dbReference type="NCBI Taxonomy" id="2093781"/>
    <lineage>
        <taxon>Bacteria</taxon>
        <taxon>Bacillati</taxon>
        <taxon>Actinomycetota</taxon>
        <taxon>Actinomycetes</taxon>
        <taxon>Micrococcales</taxon>
        <taxon>Bogoriellaceae</taxon>
        <taxon>Georgenia</taxon>
    </lineage>
</organism>
<reference evidence="2" key="1">
    <citation type="journal article" date="2019" name="Int. J. Syst. Evol. Microbiol.">
        <title>The Global Catalogue of Microorganisms (GCM) 10K type strain sequencing project: providing services to taxonomists for standard genome sequencing and annotation.</title>
        <authorList>
            <consortium name="The Broad Institute Genomics Platform"/>
            <consortium name="The Broad Institute Genome Sequencing Center for Infectious Disease"/>
            <person name="Wu L."/>
            <person name="Ma J."/>
        </authorList>
    </citation>
    <scope>NUCLEOTIDE SEQUENCE [LARGE SCALE GENOMIC DNA]</scope>
    <source>
        <strain evidence="2">JCM 17130</strain>
    </source>
</reference>